<dbReference type="Pfam" id="PF13560">
    <property type="entry name" value="HTH_31"/>
    <property type="match status" value="1"/>
</dbReference>
<sequence length="287" mass="31880">MGLRANPTYRQRRFGAEVRKLRERAKLSVGESAALMGMHQSHISNVESGRTSLSAERLRRLAEEAGELATGYVEALTALGQQAGKGWWSLYRNSVRAPLLDFAELEAGAESIVCYEPLFVPGLLQTRAYATAVHRGGYVEVSRCAEAAAVDFRMERQRVLSGERVPRFHAVVHEAALRVTLGGRGLMRDQLRRLLDACRLPDVTLQVLPFDGPVPFGAPFTVMMPPVRELSTVVVPHVENSLYLGEVDAVQRYTRMFANLTEAALPPVARQSRDSVKLIERLLYPLL</sequence>
<organism evidence="2 3">
    <name type="scientific">Streptomyces paromomycinus</name>
    <name type="common">Streptomyces rimosus subsp. paromomycinus</name>
    <dbReference type="NCBI Taxonomy" id="92743"/>
    <lineage>
        <taxon>Bacteria</taxon>
        <taxon>Bacillati</taxon>
        <taxon>Actinomycetota</taxon>
        <taxon>Actinomycetes</taxon>
        <taxon>Kitasatosporales</taxon>
        <taxon>Streptomycetaceae</taxon>
        <taxon>Streptomyces</taxon>
    </lineage>
</organism>
<dbReference type="InterPro" id="IPR001387">
    <property type="entry name" value="Cro/C1-type_HTH"/>
</dbReference>
<proteinExistence type="predicted"/>
<evidence type="ECO:0000313" key="3">
    <source>
        <dbReference type="Proteomes" id="UP000286746"/>
    </source>
</evidence>
<dbReference type="GO" id="GO:0003677">
    <property type="term" value="F:DNA binding"/>
    <property type="evidence" value="ECO:0007669"/>
    <property type="project" value="InterPro"/>
</dbReference>
<keyword evidence="3" id="KW-1185">Reference proteome</keyword>
<evidence type="ECO:0000259" key="1">
    <source>
        <dbReference type="PROSITE" id="PS50943"/>
    </source>
</evidence>
<comment type="caution">
    <text evidence="2">The sequence shown here is derived from an EMBL/GenBank/DDBJ whole genome shotgun (WGS) entry which is preliminary data.</text>
</comment>
<feature type="domain" description="HTH cro/C1-type" evidence="1">
    <location>
        <begin position="18"/>
        <end position="63"/>
    </location>
</feature>
<evidence type="ECO:0000313" key="2">
    <source>
        <dbReference type="EMBL" id="GCD43272.1"/>
    </source>
</evidence>
<dbReference type="CDD" id="cd00093">
    <property type="entry name" value="HTH_XRE"/>
    <property type="match status" value="1"/>
</dbReference>
<dbReference type="Gene3D" id="1.10.260.40">
    <property type="entry name" value="lambda repressor-like DNA-binding domains"/>
    <property type="match status" value="1"/>
</dbReference>
<dbReference type="EMBL" id="BHZD01000001">
    <property type="protein sequence ID" value="GCD43272.1"/>
    <property type="molecule type" value="Genomic_DNA"/>
</dbReference>
<protein>
    <submittedName>
        <fullName evidence="2">Transcriptional regulator</fullName>
    </submittedName>
</protein>
<dbReference type="PROSITE" id="PS50943">
    <property type="entry name" value="HTH_CROC1"/>
    <property type="match status" value="1"/>
</dbReference>
<dbReference type="SUPFAM" id="SSF47413">
    <property type="entry name" value="lambda repressor-like DNA-binding domains"/>
    <property type="match status" value="1"/>
</dbReference>
<dbReference type="Pfam" id="PF19054">
    <property type="entry name" value="DUF5753"/>
    <property type="match status" value="1"/>
</dbReference>
<dbReference type="RefSeq" id="WP_125054437.1">
    <property type="nucleotide sequence ID" value="NZ_BHZD01000001.1"/>
</dbReference>
<gene>
    <name evidence="2" type="ORF">GKJPGBOP_02952</name>
</gene>
<dbReference type="AlphaFoldDB" id="A0A401W1V7"/>
<dbReference type="SMART" id="SM00530">
    <property type="entry name" value="HTH_XRE"/>
    <property type="match status" value="1"/>
</dbReference>
<accession>A0A401W1V7</accession>
<name>A0A401W1V7_STREY</name>
<reference evidence="2 3" key="1">
    <citation type="submission" date="2018-11" db="EMBL/GenBank/DDBJ databases">
        <title>Whole genome sequence of Streptomyces paromomycinus NBRC 15454(T).</title>
        <authorList>
            <person name="Komaki H."/>
            <person name="Tamura T."/>
        </authorList>
    </citation>
    <scope>NUCLEOTIDE SEQUENCE [LARGE SCALE GENOMIC DNA]</scope>
    <source>
        <strain evidence="2 3">NBRC 15454</strain>
    </source>
</reference>
<dbReference type="Proteomes" id="UP000286746">
    <property type="component" value="Unassembled WGS sequence"/>
</dbReference>
<dbReference type="InterPro" id="IPR010982">
    <property type="entry name" value="Lambda_DNA-bd_dom_sf"/>
</dbReference>
<dbReference type="InterPro" id="IPR043917">
    <property type="entry name" value="DUF5753"/>
</dbReference>